<evidence type="ECO:0000256" key="3">
    <source>
        <dbReference type="ARBA" id="ARBA00022448"/>
    </source>
</evidence>
<evidence type="ECO:0000256" key="5">
    <source>
        <dbReference type="ARBA" id="ARBA00022692"/>
    </source>
</evidence>
<feature type="transmembrane region" description="Helical" evidence="9">
    <location>
        <begin position="320"/>
        <end position="338"/>
    </location>
</feature>
<evidence type="ECO:0000256" key="1">
    <source>
        <dbReference type="ARBA" id="ARBA00004128"/>
    </source>
</evidence>
<keyword evidence="5 9" id="KW-0812">Transmembrane</keyword>
<reference evidence="10 11" key="1">
    <citation type="journal article" date="2009" name="Nature">
        <title>Evolution of pathogenicity and sexual reproduction in eight Candida genomes.</title>
        <authorList>
            <person name="Butler G."/>
            <person name="Rasmussen M.D."/>
            <person name="Lin M.F."/>
            <person name="Santos M.A."/>
            <person name="Sakthikumar S."/>
            <person name="Munro C.A."/>
            <person name="Rheinbay E."/>
            <person name="Grabherr M."/>
            <person name="Forche A."/>
            <person name="Reedy J.L."/>
            <person name="Agrafioti I."/>
            <person name="Arnaud M.B."/>
            <person name="Bates S."/>
            <person name="Brown A.J."/>
            <person name="Brunke S."/>
            <person name="Costanzo M.C."/>
            <person name="Fitzpatrick D.A."/>
            <person name="de Groot P.W."/>
            <person name="Harris D."/>
            <person name="Hoyer L.L."/>
            <person name="Hube B."/>
            <person name="Klis F.M."/>
            <person name="Kodira C."/>
            <person name="Lennard N."/>
            <person name="Logue M.E."/>
            <person name="Martin R."/>
            <person name="Neiman A.M."/>
            <person name="Nikolaou E."/>
            <person name="Quail M.A."/>
            <person name="Quinn J."/>
            <person name="Santos M.C."/>
            <person name="Schmitzberger F.F."/>
            <person name="Sherlock G."/>
            <person name="Shah P."/>
            <person name="Silverstein K.A."/>
            <person name="Skrzypek M.S."/>
            <person name="Soll D."/>
            <person name="Staggs R."/>
            <person name="Stansfield I."/>
            <person name="Stumpf M.P."/>
            <person name="Sudbery P.E."/>
            <person name="Srikantha T."/>
            <person name="Zeng Q."/>
            <person name="Berman J."/>
            <person name="Berriman M."/>
            <person name="Heitman J."/>
            <person name="Gow N.A."/>
            <person name="Lorenz M.C."/>
            <person name="Birren B.W."/>
            <person name="Kellis M."/>
            <person name="Cuomo C.A."/>
        </authorList>
    </citation>
    <scope>NUCLEOTIDE SEQUENCE [LARGE SCALE GENOMIC DNA]</scope>
    <source>
        <strain evidence="11">ATCC 11503 / BCRC 21390 / CBS 2605 / JCM 1781 / NBRC 1676 / NRRL YB-4239</strain>
    </source>
</reference>
<keyword evidence="6 9" id="KW-1133">Transmembrane helix</keyword>
<dbReference type="GO" id="GO:0022857">
    <property type="term" value="F:transmembrane transporter activity"/>
    <property type="evidence" value="ECO:0007669"/>
    <property type="project" value="InterPro"/>
</dbReference>
<dbReference type="OrthoDB" id="199930at2759"/>
<evidence type="ECO:0000313" key="10">
    <source>
        <dbReference type="EMBL" id="EDK44777.1"/>
    </source>
</evidence>
<dbReference type="VEuPathDB" id="FungiDB:LELG_02956"/>
<dbReference type="InterPro" id="IPR036259">
    <property type="entry name" value="MFS_trans_sf"/>
</dbReference>
<dbReference type="FunCoup" id="A5E019">
    <property type="interactions" value="18"/>
</dbReference>
<dbReference type="AlphaFoldDB" id="A5E019"/>
<feature type="transmembrane region" description="Helical" evidence="9">
    <location>
        <begin position="154"/>
        <end position="174"/>
    </location>
</feature>
<evidence type="ECO:0000256" key="4">
    <source>
        <dbReference type="ARBA" id="ARBA00022554"/>
    </source>
</evidence>
<dbReference type="eggNOG" id="ENOG502QTNE">
    <property type="taxonomic scope" value="Eukaryota"/>
</dbReference>
<dbReference type="Pfam" id="PF07690">
    <property type="entry name" value="MFS_1"/>
    <property type="match status" value="1"/>
</dbReference>
<dbReference type="PANTHER" id="PTHR21576">
    <property type="entry name" value="UNCHARACTERIZED NODULIN-LIKE PROTEIN"/>
    <property type="match status" value="1"/>
</dbReference>
<protein>
    <recommendedName>
        <fullName evidence="8">Probable transporter MCH1</fullName>
    </recommendedName>
</protein>
<organism evidence="10 11">
    <name type="scientific">Lodderomyces elongisporus (strain ATCC 11503 / CBS 2605 / JCM 1781 / NBRC 1676 / NRRL YB-4239)</name>
    <name type="common">Yeast</name>
    <name type="synonym">Saccharomyces elongisporus</name>
    <dbReference type="NCBI Taxonomy" id="379508"/>
    <lineage>
        <taxon>Eukaryota</taxon>
        <taxon>Fungi</taxon>
        <taxon>Dikarya</taxon>
        <taxon>Ascomycota</taxon>
        <taxon>Saccharomycotina</taxon>
        <taxon>Pichiomycetes</taxon>
        <taxon>Debaryomycetaceae</taxon>
        <taxon>Candida/Lodderomyces clade</taxon>
        <taxon>Lodderomyces</taxon>
    </lineage>
</organism>
<feature type="transmembrane region" description="Helical" evidence="9">
    <location>
        <begin position="372"/>
        <end position="393"/>
    </location>
</feature>
<feature type="transmembrane region" description="Helical" evidence="9">
    <location>
        <begin position="91"/>
        <end position="113"/>
    </location>
</feature>
<evidence type="ECO:0000256" key="8">
    <source>
        <dbReference type="ARBA" id="ARBA00039330"/>
    </source>
</evidence>
<feature type="transmembrane region" description="Helical" evidence="9">
    <location>
        <begin position="61"/>
        <end position="84"/>
    </location>
</feature>
<dbReference type="GO" id="GO:0000329">
    <property type="term" value="C:fungal-type vacuole membrane"/>
    <property type="evidence" value="ECO:0007669"/>
    <property type="project" value="EnsemblFungi"/>
</dbReference>
<evidence type="ECO:0000313" key="11">
    <source>
        <dbReference type="Proteomes" id="UP000001996"/>
    </source>
</evidence>
<keyword evidence="11" id="KW-1185">Reference proteome</keyword>
<comment type="subcellular location">
    <subcellularLocation>
        <location evidence="1">Vacuole membrane</location>
        <topology evidence="1">Multi-pass membrane protein</topology>
    </subcellularLocation>
</comment>
<dbReference type="KEGG" id="lel:PVL30_003781"/>
<dbReference type="GeneID" id="5233415"/>
<evidence type="ECO:0000256" key="9">
    <source>
        <dbReference type="SAM" id="Phobius"/>
    </source>
</evidence>
<feature type="transmembrane region" description="Helical" evidence="9">
    <location>
        <begin position="119"/>
        <end position="142"/>
    </location>
</feature>
<keyword evidence="4" id="KW-0926">Vacuole</keyword>
<dbReference type="InterPro" id="IPR011701">
    <property type="entry name" value="MFS"/>
</dbReference>
<evidence type="ECO:0000256" key="7">
    <source>
        <dbReference type="ARBA" id="ARBA00023136"/>
    </source>
</evidence>
<accession>A5E019</accession>
<gene>
    <name evidence="10" type="ORF">LELG_02956</name>
</gene>
<dbReference type="Gene3D" id="1.20.1250.20">
    <property type="entry name" value="MFS general substrate transporter like domains"/>
    <property type="match status" value="1"/>
</dbReference>
<dbReference type="OMA" id="PTMWWLA"/>
<keyword evidence="7 9" id="KW-0472">Membrane</keyword>
<dbReference type="InParanoid" id="A5E019"/>
<dbReference type="HOGENOM" id="CLU_012596_2_0_1"/>
<dbReference type="EMBL" id="CH981526">
    <property type="protein sequence ID" value="EDK44777.1"/>
    <property type="molecule type" value="Genomic_DNA"/>
</dbReference>
<feature type="transmembrane region" description="Helical" evidence="9">
    <location>
        <begin position="216"/>
        <end position="237"/>
    </location>
</feature>
<dbReference type="SUPFAM" id="SSF103473">
    <property type="entry name" value="MFS general substrate transporter"/>
    <property type="match status" value="1"/>
</dbReference>
<name>A5E019_LODEL</name>
<keyword evidence="3" id="KW-0813">Transport</keyword>
<evidence type="ECO:0000256" key="2">
    <source>
        <dbReference type="ARBA" id="ARBA00008335"/>
    </source>
</evidence>
<feature type="transmembrane region" description="Helical" evidence="9">
    <location>
        <begin position="400"/>
        <end position="418"/>
    </location>
</feature>
<sequence length="517" mass="56674">MKFIQLISQKIKVYLSSRISPPHLRLSAFLISLLSCLVSGSILLFTLFAPTFHSLLGLTYLQINFIASVSIGGMYLSLPILGYLSDCYGPSILLFLSMWLFVPAYFCNSLLVSKQYAGVWIYAITFGMIGLATSSLYFSNLLTCAKIFPHHKGLAISLPVTCYGLSALLGSQVLKMEQFKYINKAENEGRIGWVQGNDKDHDDSNNVLNLVRAFEFFALLYLIVGILSFVSSSIVIVEQDAIFEEFEDMITGDTTNATSSASASASASSSGNINTDSFDLGASETTPLRHDSAHSYNELTPLRSRRSMDPPNHKQRYLRFLKDISAWVILISLILNIGPLESYQNNLSSIIALTTAPTMPSSAKSLDLSNKVGLLATFSTLSRLILGVLIDLFQSHKLNPIWLLVCTIVVGSFGQWYNNIILSGIAYGGLFTIYPTIVASVWGIDIMGSTWGSLMIAPAIGSIIYSLFYGKIADQDLANPENGIGAYFVSTSISLVVSCVLVLMAYKVWRKRGQLLS</sequence>
<dbReference type="Proteomes" id="UP000001996">
    <property type="component" value="Unassembled WGS sequence"/>
</dbReference>
<dbReference type="PANTHER" id="PTHR21576:SF45">
    <property type="entry name" value="TRANSPORTER MCH1-RELATED"/>
    <property type="match status" value="1"/>
</dbReference>
<feature type="transmembrane region" description="Helical" evidence="9">
    <location>
        <begin position="26"/>
        <end position="49"/>
    </location>
</feature>
<evidence type="ECO:0000256" key="6">
    <source>
        <dbReference type="ARBA" id="ARBA00022989"/>
    </source>
</evidence>
<feature type="transmembrane region" description="Helical" evidence="9">
    <location>
        <begin position="484"/>
        <end position="506"/>
    </location>
</feature>
<feature type="transmembrane region" description="Helical" evidence="9">
    <location>
        <begin position="424"/>
        <end position="444"/>
    </location>
</feature>
<feature type="transmembrane region" description="Helical" evidence="9">
    <location>
        <begin position="451"/>
        <end position="472"/>
    </location>
</feature>
<comment type="similarity">
    <text evidence="2">Belongs to the major facilitator superfamily.</text>
</comment>
<proteinExistence type="inferred from homology"/>